<dbReference type="InterPro" id="IPR003607">
    <property type="entry name" value="HD/PDEase_dom"/>
</dbReference>
<accession>Q1AXQ0</accession>
<proteinExistence type="predicted"/>
<evidence type="ECO:0000313" key="4">
    <source>
        <dbReference type="Proteomes" id="UP000006637"/>
    </source>
</evidence>
<protein>
    <submittedName>
        <fullName evidence="3">Metal dependent phosphohydrolase</fullName>
    </submittedName>
</protein>
<dbReference type="EMBL" id="CP000386">
    <property type="protein sequence ID" value="ABG03828.1"/>
    <property type="molecule type" value="Genomic_DNA"/>
</dbReference>
<sequence length="453" mass="48118">MSGTSRLDATRLYILGLSGLAIALLGVWVYLFGVSYSWLALGVGVVLGTVCAVSRRAEYSFGSGLATVDITDVAVLAALIVAGPEWALLVALPSVLYRDRLRTAFEFATHATILFSAGGAMHLLAAPVLFSGGFSPGSVYGIFAAGAVYYSLDALINSLLLRLKYGTPVIRTLRGSALPLVPSDIAAVITAAGAAYAVSAFGPATALVLFSGAFAALMTLHMIHERQRESEALREENRGLREANAAFAARLIETVGLRDGYTHRHAAAAAVYAADVAREFGLEQEKVQVLKTAALLQDVGLAGIPDEVLLSPPERLNSLGKMQLEQHPAHGERLISGIPGLEEAAKWVRWHHERMDGSGYPDRIRGEWLPLEARILGAAGLYADMVLDGPHSPALPAQEARFRLTGEAGRGLDPEVVKVLLRVLDREDENYAAASDGRFAFPAGARAAGEQAV</sequence>
<dbReference type="InterPro" id="IPR052020">
    <property type="entry name" value="Cyclic_di-GMP/3'3'-cGAMP_PDE"/>
</dbReference>
<feature type="transmembrane region" description="Helical" evidence="1">
    <location>
        <begin position="204"/>
        <end position="223"/>
    </location>
</feature>
<dbReference type="PANTHER" id="PTHR45228:SF4">
    <property type="entry name" value="LIPOPROTEIN"/>
    <property type="match status" value="1"/>
</dbReference>
<keyword evidence="1" id="KW-1133">Transmembrane helix</keyword>
<feature type="transmembrane region" description="Helical" evidence="1">
    <location>
        <begin position="137"/>
        <end position="156"/>
    </location>
</feature>
<feature type="transmembrane region" description="Helical" evidence="1">
    <location>
        <begin position="75"/>
        <end position="97"/>
    </location>
</feature>
<evidence type="ECO:0000256" key="1">
    <source>
        <dbReference type="SAM" id="Phobius"/>
    </source>
</evidence>
<dbReference type="InterPro" id="IPR037522">
    <property type="entry name" value="HD_GYP_dom"/>
</dbReference>
<dbReference type="GO" id="GO:0016787">
    <property type="term" value="F:hydrolase activity"/>
    <property type="evidence" value="ECO:0007669"/>
    <property type="project" value="UniProtKB-KW"/>
</dbReference>
<reference evidence="3 4" key="1">
    <citation type="submission" date="2006-06" db="EMBL/GenBank/DDBJ databases">
        <title>Complete sequence of Rubrobacter xylanophilus DSM 9941.</title>
        <authorList>
            <consortium name="US DOE Joint Genome Institute"/>
            <person name="Copeland A."/>
            <person name="Lucas S."/>
            <person name="Lapidus A."/>
            <person name="Barry K."/>
            <person name="Detter J.C."/>
            <person name="Glavina del Rio T."/>
            <person name="Hammon N."/>
            <person name="Israni S."/>
            <person name="Dalin E."/>
            <person name="Tice H."/>
            <person name="Pitluck S."/>
            <person name="Munk A.C."/>
            <person name="Brettin T."/>
            <person name="Bruce D."/>
            <person name="Han C."/>
            <person name="Tapia R."/>
            <person name="Gilna P."/>
            <person name="Schmutz J."/>
            <person name="Larimer F."/>
            <person name="Land M."/>
            <person name="Hauser L."/>
            <person name="Kyrpides N."/>
            <person name="Lykidis A."/>
            <person name="da Costa M.S."/>
            <person name="Rainey F.A."/>
            <person name="Empadinhas N."/>
            <person name="Jolivet E."/>
            <person name="Battista J.R."/>
            <person name="Richardson P."/>
        </authorList>
    </citation>
    <scope>NUCLEOTIDE SEQUENCE [LARGE SCALE GENOMIC DNA]</scope>
    <source>
        <strain evidence="4">DSM 9941 / NBRC 16129 / PRD-1</strain>
    </source>
</reference>
<organism evidence="3 4">
    <name type="scientific">Rubrobacter xylanophilus (strain DSM 9941 / JCM 11954 / NBRC 16129 / PRD-1)</name>
    <dbReference type="NCBI Taxonomy" id="266117"/>
    <lineage>
        <taxon>Bacteria</taxon>
        <taxon>Bacillati</taxon>
        <taxon>Actinomycetota</taxon>
        <taxon>Rubrobacteria</taxon>
        <taxon>Rubrobacterales</taxon>
        <taxon>Rubrobacteraceae</taxon>
        <taxon>Rubrobacter</taxon>
    </lineage>
</organism>
<keyword evidence="1" id="KW-0812">Transmembrane</keyword>
<feature type="transmembrane region" description="Helical" evidence="1">
    <location>
        <begin position="12"/>
        <end position="31"/>
    </location>
</feature>
<keyword evidence="1" id="KW-0472">Membrane</keyword>
<keyword evidence="4" id="KW-1185">Reference proteome</keyword>
<feature type="transmembrane region" description="Helical" evidence="1">
    <location>
        <begin position="104"/>
        <end position="125"/>
    </location>
</feature>
<dbReference type="PANTHER" id="PTHR45228">
    <property type="entry name" value="CYCLIC DI-GMP PHOSPHODIESTERASE TM_0186-RELATED"/>
    <property type="match status" value="1"/>
</dbReference>
<dbReference type="Proteomes" id="UP000006637">
    <property type="component" value="Chromosome"/>
</dbReference>
<dbReference type="eggNOG" id="COG3437">
    <property type="taxonomic scope" value="Bacteria"/>
</dbReference>
<name>Q1AXQ0_RUBXD</name>
<dbReference type="SUPFAM" id="SSF109604">
    <property type="entry name" value="HD-domain/PDEase-like"/>
    <property type="match status" value="1"/>
</dbReference>
<evidence type="ECO:0000259" key="2">
    <source>
        <dbReference type="PROSITE" id="PS51832"/>
    </source>
</evidence>
<gene>
    <name evidence="3" type="ordered locus">Rxyl_0861</name>
</gene>
<dbReference type="KEGG" id="rxy:Rxyl_0861"/>
<dbReference type="CDD" id="cd00077">
    <property type="entry name" value="HDc"/>
    <property type="match status" value="1"/>
</dbReference>
<dbReference type="HOGENOM" id="CLU_603924_0_0_11"/>
<feature type="domain" description="HD-GYP" evidence="2">
    <location>
        <begin position="240"/>
        <end position="436"/>
    </location>
</feature>
<dbReference type="AlphaFoldDB" id="Q1AXQ0"/>
<keyword evidence="3" id="KW-0378">Hydrolase</keyword>
<evidence type="ECO:0000313" key="3">
    <source>
        <dbReference type="EMBL" id="ABG03828.1"/>
    </source>
</evidence>
<dbReference type="Pfam" id="PF13487">
    <property type="entry name" value="HD_5"/>
    <property type="match status" value="1"/>
</dbReference>
<dbReference type="PROSITE" id="PS51832">
    <property type="entry name" value="HD_GYP"/>
    <property type="match status" value="1"/>
</dbReference>
<dbReference type="STRING" id="266117.Rxyl_0861"/>
<dbReference type="Gene3D" id="1.10.3210.10">
    <property type="entry name" value="Hypothetical protein af1432"/>
    <property type="match status" value="1"/>
</dbReference>